<dbReference type="RefSeq" id="WP_150863838.1">
    <property type="nucleotide sequence ID" value="NZ_VYXP01000004.1"/>
</dbReference>
<dbReference type="InterPro" id="IPR037108">
    <property type="entry name" value="TM1727-like_C_sf"/>
</dbReference>
<reference evidence="3 4" key="1">
    <citation type="submission" date="2019-09" db="EMBL/GenBank/DDBJ databases">
        <title>Wenzhouxiangella sp. Genome sequencing and assembly.</title>
        <authorList>
            <person name="Zhang R."/>
        </authorList>
    </citation>
    <scope>NUCLEOTIDE SEQUENCE [LARGE SCALE GENOMIC DNA]</scope>
    <source>
        <strain evidence="3 4">W260</strain>
    </source>
</reference>
<proteinExistence type="predicted"/>
<organism evidence="3 4">
    <name type="scientific">Marinihelvus fidelis</name>
    <dbReference type="NCBI Taxonomy" id="2613842"/>
    <lineage>
        <taxon>Bacteria</taxon>
        <taxon>Pseudomonadati</taxon>
        <taxon>Pseudomonadota</taxon>
        <taxon>Gammaproteobacteria</taxon>
        <taxon>Chromatiales</taxon>
        <taxon>Wenzhouxiangellaceae</taxon>
        <taxon>Marinihelvus</taxon>
    </lineage>
</organism>
<dbReference type="Pfam" id="PF10728">
    <property type="entry name" value="DUF2520"/>
    <property type="match status" value="1"/>
</dbReference>
<accession>A0A5N0TBK0</accession>
<evidence type="ECO:0000313" key="4">
    <source>
        <dbReference type="Proteomes" id="UP000325372"/>
    </source>
</evidence>
<dbReference type="SUPFAM" id="SSF51735">
    <property type="entry name" value="NAD(P)-binding Rossmann-fold domains"/>
    <property type="match status" value="1"/>
</dbReference>
<evidence type="ECO:0000259" key="2">
    <source>
        <dbReference type="Pfam" id="PF10728"/>
    </source>
</evidence>
<dbReference type="GO" id="GO:0016491">
    <property type="term" value="F:oxidoreductase activity"/>
    <property type="evidence" value="ECO:0007669"/>
    <property type="project" value="UniProtKB-KW"/>
</dbReference>
<dbReference type="SUPFAM" id="SSF48179">
    <property type="entry name" value="6-phosphogluconate dehydrogenase C-terminal domain-like"/>
    <property type="match status" value="1"/>
</dbReference>
<name>A0A5N0TBK0_9GAMM</name>
<keyword evidence="4" id="KW-1185">Reference proteome</keyword>
<protein>
    <submittedName>
        <fullName evidence="3">DUF2520 domain-containing protein</fullName>
    </submittedName>
</protein>
<dbReference type="EMBL" id="VYXP01000004">
    <property type="protein sequence ID" value="KAA9132048.1"/>
    <property type="molecule type" value="Genomic_DNA"/>
</dbReference>
<dbReference type="Gene3D" id="1.10.1040.20">
    <property type="entry name" value="ProC-like, C-terminal domain"/>
    <property type="match status" value="1"/>
</dbReference>
<keyword evidence="1" id="KW-0560">Oxidoreductase</keyword>
<dbReference type="PANTHER" id="PTHR40459">
    <property type="entry name" value="CONSERVED HYPOTHETICAL ALANINE AND LEUCINE RICH PROTEIN"/>
    <property type="match status" value="1"/>
</dbReference>
<dbReference type="InterPro" id="IPR008927">
    <property type="entry name" value="6-PGluconate_DH-like_C_sf"/>
</dbReference>
<evidence type="ECO:0000256" key="1">
    <source>
        <dbReference type="ARBA" id="ARBA00023002"/>
    </source>
</evidence>
<feature type="domain" description="DUF2520" evidence="2">
    <location>
        <begin position="134"/>
        <end position="236"/>
    </location>
</feature>
<dbReference type="InterPro" id="IPR018931">
    <property type="entry name" value="DUF2520"/>
</dbReference>
<evidence type="ECO:0000313" key="3">
    <source>
        <dbReference type="EMBL" id="KAA9132048.1"/>
    </source>
</evidence>
<dbReference type="Proteomes" id="UP000325372">
    <property type="component" value="Unassembled WGS sequence"/>
</dbReference>
<dbReference type="InterPro" id="IPR036291">
    <property type="entry name" value="NAD(P)-bd_dom_sf"/>
</dbReference>
<dbReference type="AlphaFoldDB" id="A0A5N0TBK0"/>
<comment type="caution">
    <text evidence="3">The sequence shown here is derived from an EMBL/GenBank/DDBJ whole genome shotgun (WGS) entry which is preliminary data.</text>
</comment>
<sequence length="257" mass="28148">MKDHDIHYAVLGDGRLARHLRRYFDLLGIRHTGWARRRASLANTARHADAGARLRQALEPATHVLLPVSDDAIAGLLRQYPFLHQHTLVHCSGALSLPGVAGAHPLMTFNDGEYTLDQYRRIPFLVEEGQAFDTLLPGLPNPHHVLPVEQKALYHALCVVAGNFPQLLWSAAAERMKGDLGLSADLLGPYLQQSLDNWLAAPDAALTGPLDRGDEGTLQRHRAVLAGDPLADIYGAFERLHAARTITPVVTGKERAS</sequence>
<dbReference type="PANTHER" id="PTHR40459:SF1">
    <property type="entry name" value="CONSERVED HYPOTHETICAL ALANINE AND LEUCINE RICH PROTEIN"/>
    <property type="match status" value="1"/>
</dbReference>
<dbReference type="Gene3D" id="3.40.50.720">
    <property type="entry name" value="NAD(P)-binding Rossmann-like Domain"/>
    <property type="match status" value="1"/>
</dbReference>
<gene>
    <name evidence="3" type="ORF">F3N42_07710</name>
</gene>